<accession>A0A0A9AFN9</accession>
<sequence length="26" mass="3343">MTWTSRKSHWWVENLRGLMRELLLLW</sequence>
<evidence type="ECO:0000313" key="1">
    <source>
        <dbReference type="EMBL" id="JAD47740.1"/>
    </source>
</evidence>
<name>A0A0A9AFN9_ARUDO</name>
<proteinExistence type="predicted"/>
<protein>
    <submittedName>
        <fullName evidence="1">Uncharacterized protein</fullName>
    </submittedName>
</protein>
<dbReference type="EMBL" id="GBRH01250155">
    <property type="protein sequence ID" value="JAD47740.1"/>
    <property type="molecule type" value="Transcribed_RNA"/>
</dbReference>
<dbReference type="AlphaFoldDB" id="A0A0A9AFN9"/>
<organism evidence="1">
    <name type="scientific">Arundo donax</name>
    <name type="common">Giant reed</name>
    <name type="synonym">Donax arundinaceus</name>
    <dbReference type="NCBI Taxonomy" id="35708"/>
    <lineage>
        <taxon>Eukaryota</taxon>
        <taxon>Viridiplantae</taxon>
        <taxon>Streptophyta</taxon>
        <taxon>Embryophyta</taxon>
        <taxon>Tracheophyta</taxon>
        <taxon>Spermatophyta</taxon>
        <taxon>Magnoliopsida</taxon>
        <taxon>Liliopsida</taxon>
        <taxon>Poales</taxon>
        <taxon>Poaceae</taxon>
        <taxon>PACMAD clade</taxon>
        <taxon>Arundinoideae</taxon>
        <taxon>Arundineae</taxon>
        <taxon>Arundo</taxon>
    </lineage>
</organism>
<reference evidence="1" key="2">
    <citation type="journal article" date="2015" name="Data Brief">
        <title>Shoot transcriptome of the giant reed, Arundo donax.</title>
        <authorList>
            <person name="Barrero R.A."/>
            <person name="Guerrero F.D."/>
            <person name="Moolhuijzen P."/>
            <person name="Goolsby J.A."/>
            <person name="Tidwell J."/>
            <person name="Bellgard S.E."/>
            <person name="Bellgard M.I."/>
        </authorList>
    </citation>
    <scope>NUCLEOTIDE SEQUENCE</scope>
    <source>
        <tissue evidence="1">Shoot tissue taken approximately 20 cm above the soil surface</tissue>
    </source>
</reference>
<reference evidence="1" key="1">
    <citation type="submission" date="2014-09" db="EMBL/GenBank/DDBJ databases">
        <authorList>
            <person name="Magalhaes I.L.F."/>
            <person name="Oliveira U."/>
            <person name="Santos F.R."/>
            <person name="Vidigal T.H.D.A."/>
            <person name="Brescovit A.D."/>
            <person name="Santos A.J."/>
        </authorList>
    </citation>
    <scope>NUCLEOTIDE SEQUENCE</scope>
    <source>
        <tissue evidence="1">Shoot tissue taken approximately 20 cm above the soil surface</tissue>
    </source>
</reference>